<feature type="coiled-coil region" evidence="1">
    <location>
        <begin position="10"/>
        <end position="51"/>
    </location>
</feature>
<accession>A0ABQ0BFS1</accession>
<organism evidence="2 3">
    <name type="scientific">Blautia hominis</name>
    <dbReference type="NCBI Taxonomy" id="2025493"/>
    <lineage>
        <taxon>Bacteria</taxon>
        <taxon>Bacillati</taxon>
        <taxon>Bacillota</taxon>
        <taxon>Clostridia</taxon>
        <taxon>Lachnospirales</taxon>
        <taxon>Lachnospiraceae</taxon>
        <taxon>Blautia</taxon>
    </lineage>
</organism>
<sequence length="83" mass="9609">MPRGRKKTPNFTLEEQLSDVQAEIDNHTEALRELKAKKKEIQEKMTEKEKEEVYQAFLKSGKSIEDVIATLLENNSGEQEETE</sequence>
<proteinExistence type="predicted"/>
<keyword evidence="3" id="KW-1185">Reference proteome</keyword>
<dbReference type="Proteomes" id="UP001600943">
    <property type="component" value="Unassembled WGS sequence"/>
</dbReference>
<evidence type="ECO:0008006" key="4">
    <source>
        <dbReference type="Google" id="ProtNLM"/>
    </source>
</evidence>
<comment type="caution">
    <text evidence="2">The sequence shown here is derived from an EMBL/GenBank/DDBJ whole genome shotgun (WGS) entry which is preliminary data.</text>
</comment>
<evidence type="ECO:0000313" key="3">
    <source>
        <dbReference type="Proteomes" id="UP001600943"/>
    </source>
</evidence>
<evidence type="ECO:0000313" key="2">
    <source>
        <dbReference type="EMBL" id="GAA6410310.1"/>
    </source>
</evidence>
<protein>
    <recommendedName>
        <fullName evidence="4">Flagellar export protein FliJ</fullName>
    </recommendedName>
</protein>
<reference evidence="2 3" key="1">
    <citation type="submission" date="2024-04" db="EMBL/GenBank/DDBJ databases">
        <title>Defined microbial consortia suppress multidrug-resistant proinflammatory Enterobacteriaceae via ecological control.</title>
        <authorList>
            <person name="Furuichi M."/>
            <person name="Kawaguchi T."/>
            <person name="Pust M."/>
            <person name="Yasuma K."/>
            <person name="Plichta D."/>
            <person name="Hasegawa N."/>
            <person name="Ohya T."/>
            <person name="Bhattarai S."/>
            <person name="Sasajima S."/>
            <person name="Aoto Y."/>
            <person name="Tuganbaev T."/>
            <person name="Yaginuma M."/>
            <person name="Ueda M."/>
            <person name="Okahashi N."/>
            <person name="Amafuji K."/>
            <person name="Kiridooshi Y."/>
            <person name="Sugita K."/>
            <person name="Strazar M."/>
            <person name="Skelly A."/>
            <person name="Suda W."/>
            <person name="Hattori M."/>
            <person name="Nakamoto N."/>
            <person name="Caballero S."/>
            <person name="Norman J."/>
            <person name="Olle B."/>
            <person name="Tanoue T."/>
            <person name="Arita M."/>
            <person name="Bucci V."/>
            <person name="Atarashi K."/>
            <person name="Xavier R."/>
            <person name="Honda K."/>
        </authorList>
    </citation>
    <scope>NUCLEOTIDE SEQUENCE [LARGE SCALE GENOMIC DNA]</scope>
    <source>
        <strain evidence="3">k04-0078-D8-1</strain>
    </source>
</reference>
<name>A0ABQ0BFS1_9FIRM</name>
<keyword evidence="1" id="KW-0175">Coiled coil</keyword>
<evidence type="ECO:0000256" key="1">
    <source>
        <dbReference type="SAM" id="Coils"/>
    </source>
</evidence>
<gene>
    <name evidence="2" type="ORF">K040078D81_44270</name>
</gene>
<dbReference type="RefSeq" id="WP_390408658.1">
    <property type="nucleotide sequence ID" value="NZ_BAABYW010000001.1"/>
</dbReference>
<dbReference type="EMBL" id="BAABYW010000001">
    <property type="protein sequence ID" value="GAA6410310.1"/>
    <property type="molecule type" value="Genomic_DNA"/>
</dbReference>